<dbReference type="InterPro" id="IPR053134">
    <property type="entry name" value="RNA-dir_DNA_polymerase"/>
</dbReference>
<feature type="domain" description="Reverse transcriptase" evidence="2">
    <location>
        <begin position="371"/>
        <end position="489"/>
    </location>
</feature>
<dbReference type="EMBL" id="PGOL01001980">
    <property type="protein sequence ID" value="PKI52029.1"/>
    <property type="molecule type" value="Genomic_DNA"/>
</dbReference>
<evidence type="ECO:0000259" key="2">
    <source>
        <dbReference type="Pfam" id="PF00078"/>
    </source>
</evidence>
<evidence type="ECO:0000313" key="3">
    <source>
        <dbReference type="EMBL" id="PKI52029.1"/>
    </source>
</evidence>
<dbReference type="PANTHER" id="PTHR24559">
    <property type="entry name" value="TRANSPOSON TY3-I GAG-POL POLYPROTEIN"/>
    <property type="match status" value="1"/>
</dbReference>
<dbReference type="InterPro" id="IPR043128">
    <property type="entry name" value="Rev_trsase/Diguanyl_cyclase"/>
</dbReference>
<gene>
    <name evidence="3" type="ORF">CRG98_027584</name>
</gene>
<comment type="caution">
    <text evidence="3">The sequence shown here is derived from an EMBL/GenBank/DDBJ whole genome shotgun (WGS) entry which is preliminary data.</text>
</comment>
<proteinExistence type="predicted"/>
<dbReference type="AlphaFoldDB" id="A0A2I0J724"/>
<keyword evidence="4" id="KW-1185">Reference proteome</keyword>
<dbReference type="Pfam" id="PF00078">
    <property type="entry name" value="RVT_1"/>
    <property type="match status" value="1"/>
</dbReference>
<evidence type="ECO:0000256" key="1">
    <source>
        <dbReference type="SAM" id="MobiDB-lite"/>
    </source>
</evidence>
<dbReference type="InterPro" id="IPR043502">
    <property type="entry name" value="DNA/RNA_pol_sf"/>
</dbReference>
<dbReference type="SUPFAM" id="SSF56672">
    <property type="entry name" value="DNA/RNA polymerases"/>
    <property type="match status" value="1"/>
</dbReference>
<dbReference type="Proteomes" id="UP000233551">
    <property type="component" value="Unassembled WGS sequence"/>
</dbReference>
<evidence type="ECO:0000313" key="4">
    <source>
        <dbReference type="Proteomes" id="UP000233551"/>
    </source>
</evidence>
<feature type="region of interest" description="Disordered" evidence="1">
    <location>
        <begin position="1"/>
        <end position="38"/>
    </location>
</feature>
<accession>A0A2I0J724</accession>
<dbReference type="CDD" id="cd01647">
    <property type="entry name" value="RT_LTR"/>
    <property type="match status" value="1"/>
</dbReference>
<sequence>MGLTRSGRVYENPTAKDKGRAPAVGDGATLERSPFPSKKVTEEEAEAFMKIVKASEYKVVEQMAKSPAHISLLALLLGSEPHREALLRVLTAAQVPKEMPPNRIEETIGSIFSNTISFSDDELPSEGWSHSRALHIVCKCNNYIIGWVMIDNGSALNVCPVTTLKHMNVDLNRVRPSKTAVRAFDGSRREIIEARKGNHLHRLAAYYERLNRGTSVPQLSRFFPGPLRIIGGTLDGPSSDFDDTSATPSAVYAVTEEIPSGVHIRLAQENEELDNWTSVPRYSAVIADVLHSNPNPRRFDTNLSREQLGEPQLVYFGEGLPEDGQVPEIEESLRRLEDHQITSVEPTEEINVGTEEEPRTLKIGTALNPTQRAQMIDFLKEYQEIRMAEKDKLKTTFTTMWGTFCYHVMPFGLKNAGATYQRAMVTLFHDMMHKEVEVYVDDMIAKSKEGEDHLVNLKRLFDCLKEYKLRLNPAKCTFGARSGKLLGFVVSEHGIEVDPDKVKAIKELPPLSTVR</sequence>
<dbReference type="PANTHER" id="PTHR24559:SF457">
    <property type="entry name" value="RNA-DIRECTED DNA POLYMERASE HOMOLOG"/>
    <property type="match status" value="1"/>
</dbReference>
<protein>
    <recommendedName>
        <fullName evidence="2">Reverse transcriptase domain-containing protein</fullName>
    </recommendedName>
</protein>
<organism evidence="3 4">
    <name type="scientific">Punica granatum</name>
    <name type="common">Pomegranate</name>
    <dbReference type="NCBI Taxonomy" id="22663"/>
    <lineage>
        <taxon>Eukaryota</taxon>
        <taxon>Viridiplantae</taxon>
        <taxon>Streptophyta</taxon>
        <taxon>Embryophyta</taxon>
        <taxon>Tracheophyta</taxon>
        <taxon>Spermatophyta</taxon>
        <taxon>Magnoliopsida</taxon>
        <taxon>eudicotyledons</taxon>
        <taxon>Gunneridae</taxon>
        <taxon>Pentapetalae</taxon>
        <taxon>rosids</taxon>
        <taxon>malvids</taxon>
        <taxon>Myrtales</taxon>
        <taxon>Lythraceae</taxon>
        <taxon>Punica</taxon>
    </lineage>
</organism>
<dbReference type="InterPro" id="IPR000477">
    <property type="entry name" value="RT_dom"/>
</dbReference>
<name>A0A2I0J724_PUNGR</name>
<dbReference type="STRING" id="22663.A0A2I0J724"/>
<reference evidence="3 4" key="1">
    <citation type="submission" date="2017-11" db="EMBL/GenBank/DDBJ databases">
        <title>De-novo sequencing of pomegranate (Punica granatum L.) genome.</title>
        <authorList>
            <person name="Akparov Z."/>
            <person name="Amiraslanov A."/>
            <person name="Hajiyeva S."/>
            <person name="Abbasov M."/>
            <person name="Kaur K."/>
            <person name="Hamwieh A."/>
            <person name="Solovyev V."/>
            <person name="Salamov A."/>
            <person name="Braich B."/>
            <person name="Kosarev P."/>
            <person name="Mahmoud A."/>
            <person name="Hajiyev E."/>
            <person name="Babayeva S."/>
            <person name="Izzatullayeva V."/>
            <person name="Mammadov A."/>
            <person name="Mammadov A."/>
            <person name="Sharifova S."/>
            <person name="Ojaghi J."/>
            <person name="Eynullazada K."/>
            <person name="Bayramov B."/>
            <person name="Abdulazimova A."/>
            <person name="Shahmuradov I."/>
        </authorList>
    </citation>
    <scope>NUCLEOTIDE SEQUENCE [LARGE SCALE GENOMIC DNA]</scope>
    <source>
        <strain evidence="4">cv. AG2017</strain>
        <tissue evidence="3">Leaf</tissue>
    </source>
</reference>
<dbReference type="Gene3D" id="3.30.70.270">
    <property type="match status" value="1"/>
</dbReference>